<name>A0AAI8YEY9_9PEZI</name>
<evidence type="ECO:0000313" key="3">
    <source>
        <dbReference type="Proteomes" id="UP001295740"/>
    </source>
</evidence>
<feature type="compositionally biased region" description="Polar residues" evidence="1">
    <location>
        <begin position="60"/>
        <end position="69"/>
    </location>
</feature>
<keyword evidence="3" id="KW-1185">Reference proteome</keyword>
<dbReference type="Proteomes" id="UP001295740">
    <property type="component" value="Unassembled WGS sequence"/>
</dbReference>
<sequence>MRGKTTVLEGGGTERLFRFSSPQQKERKPTWVREQDLPREAVQRFLSKQPVIGDIMPSKETASGNSPWNHSHKRQALADEPTAGSMLPPRKLQRAEETVKAPSPDLEAEVRRLRSELQARDVQMQKLLGQSQLVPDTTMGLTSGSAFHPENVSEEQPTSNSVFAAPSALLHDANYDRSSVARGQDMPTDLGAHFYHAARKAADI</sequence>
<accession>A0AAI8YEY9</accession>
<feature type="region of interest" description="Disordered" evidence="1">
    <location>
        <begin position="1"/>
        <end position="87"/>
    </location>
</feature>
<comment type="caution">
    <text evidence="2">The sequence shown here is derived from an EMBL/GenBank/DDBJ whole genome shotgun (WGS) entry which is preliminary data.</text>
</comment>
<evidence type="ECO:0000313" key="2">
    <source>
        <dbReference type="EMBL" id="CAJ2502366.1"/>
    </source>
</evidence>
<protein>
    <submittedName>
        <fullName evidence="2">Uu.00g097600.m01.CDS01</fullName>
    </submittedName>
</protein>
<dbReference type="EMBL" id="CAUWAG010000004">
    <property type="protein sequence ID" value="CAJ2502366.1"/>
    <property type="molecule type" value="Genomic_DNA"/>
</dbReference>
<evidence type="ECO:0000256" key="1">
    <source>
        <dbReference type="SAM" id="MobiDB-lite"/>
    </source>
</evidence>
<gene>
    <name evidence="2" type="ORF">KHLLAP_LOCUS2834</name>
</gene>
<organism evidence="2 3">
    <name type="scientific">Anthostomella pinea</name>
    <dbReference type="NCBI Taxonomy" id="933095"/>
    <lineage>
        <taxon>Eukaryota</taxon>
        <taxon>Fungi</taxon>
        <taxon>Dikarya</taxon>
        <taxon>Ascomycota</taxon>
        <taxon>Pezizomycotina</taxon>
        <taxon>Sordariomycetes</taxon>
        <taxon>Xylariomycetidae</taxon>
        <taxon>Xylariales</taxon>
        <taxon>Xylariaceae</taxon>
        <taxon>Anthostomella</taxon>
    </lineage>
</organism>
<dbReference type="AlphaFoldDB" id="A0AAI8YEY9"/>
<proteinExistence type="predicted"/>
<feature type="compositionally biased region" description="Basic and acidic residues" evidence="1">
    <location>
        <begin position="24"/>
        <end position="42"/>
    </location>
</feature>
<reference evidence="2" key="1">
    <citation type="submission" date="2023-10" db="EMBL/GenBank/DDBJ databases">
        <authorList>
            <person name="Hackl T."/>
        </authorList>
    </citation>
    <scope>NUCLEOTIDE SEQUENCE</scope>
</reference>